<dbReference type="PRINTS" id="PR00081">
    <property type="entry name" value="GDHRDH"/>
</dbReference>
<gene>
    <name evidence="4" type="ORF">GCM10011322_31300</name>
</gene>
<dbReference type="AlphaFoldDB" id="A0A917QBF8"/>
<dbReference type="GO" id="GO:0016491">
    <property type="term" value="F:oxidoreductase activity"/>
    <property type="evidence" value="ECO:0007669"/>
    <property type="project" value="UniProtKB-KW"/>
</dbReference>
<evidence type="ECO:0000313" key="5">
    <source>
        <dbReference type="Proteomes" id="UP000600449"/>
    </source>
</evidence>
<evidence type="ECO:0000256" key="1">
    <source>
        <dbReference type="ARBA" id="ARBA00006484"/>
    </source>
</evidence>
<dbReference type="PANTHER" id="PTHR43477">
    <property type="entry name" value="DIHYDROANTICAPSIN 7-DEHYDROGENASE"/>
    <property type="match status" value="1"/>
</dbReference>
<evidence type="ECO:0000256" key="2">
    <source>
        <dbReference type="ARBA" id="ARBA00023002"/>
    </source>
</evidence>
<dbReference type="EMBL" id="BMMF01000009">
    <property type="protein sequence ID" value="GGK41966.1"/>
    <property type="molecule type" value="Genomic_DNA"/>
</dbReference>
<reference evidence="4 5" key="1">
    <citation type="journal article" date="2014" name="Int. J. Syst. Evol. Microbiol.">
        <title>Complete genome sequence of Corynebacterium casei LMG S-19264T (=DSM 44701T), isolated from a smear-ripened cheese.</title>
        <authorList>
            <consortium name="US DOE Joint Genome Institute (JGI-PGF)"/>
            <person name="Walter F."/>
            <person name="Albersmeier A."/>
            <person name="Kalinowski J."/>
            <person name="Ruckert C."/>
        </authorList>
    </citation>
    <scope>NUCLEOTIDE SEQUENCE [LARGE SCALE GENOMIC DNA]</scope>
    <source>
        <strain evidence="4 5">CGMCC 1.9161</strain>
    </source>
</reference>
<dbReference type="SUPFAM" id="SSF51735">
    <property type="entry name" value="NAD(P)-binding Rossmann-fold domains"/>
    <property type="match status" value="1"/>
</dbReference>
<dbReference type="InterPro" id="IPR002347">
    <property type="entry name" value="SDR_fam"/>
</dbReference>
<protein>
    <submittedName>
        <fullName evidence="4">Short-chain dehydrogenase/reductase</fullName>
    </submittedName>
</protein>
<dbReference type="PRINTS" id="PR00080">
    <property type="entry name" value="SDRFAMILY"/>
</dbReference>
<keyword evidence="3" id="KW-0520">NAD</keyword>
<keyword evidence="2" id="KW-0560">Oxidoreductase</keyword>
<accession>A0A917QBF8</accession>
<comment type="similarity">
    <text evidence="1">Belongs to the short-chain dehydrogenases/reductases (SDR) family.</text>
</comment>
<dbReference type="Gene3D" id="3.40.50.720">
    <property type="entry name" value="NAD(P)-binding Rossmann-like Domain"/>
    <property type="match status" value="1"/>
</dbReference>
<dbReference type="InterPro" id="IPR051122">
    <property type="entry name" value="SDR_DHRS6-like"/>
</dbReference>
<keyword evidence="5" id="KW-1185">Reference proteome</keyword>
<comment type="caution">
    <text evidence="4">The sequence shown here is derived from an EMBL/GenBank/DDBJ whole genome shotgun (WGS) entry which is preliminary data.</text>
</comment>
<organism evidence="4 5">
    <name type="scientific">Salinarimonas ramus</name>
    <dbReference type="NCBI Taxonomy" id="690164"/>
    <lineage>
        <taxon>Bacteria</taxon>
        <taxon>Pseudomonadati</taxon>
        <taxon>Pseudomonadota</taxon>
        <taxon>Alphaproteobacteria</taxon>
        <taxon>Hyphomicrobiales</taxon>
        <taxon>Salinarimonadaceae</taxon>
        <taxon>Salinarimonas</taxon>
    </lineage>
</organism>
<dbReference type="RefSeq" id="WP_188914183.1">
    <property type="nucleotide sequence ID" value="NZ_BMMF01000009.1"/>
</dbReference>
<proteinExistence type="inferred from homology"/>
<evidence type="ECO:0000313" key="4">
    <source>
        <dbReference type="EMBL" id="GGK41966.1"/>
    </source>
</evidence>
<sequence length="252" mass="25704">MGGRLEGKVALVTAAGQGIGRAIAEGFAREGAVVVATTLNAADLDGLPVARRAALDVTSTAAVEALAAEIAHDYGGIDVLANCAGYVAHGSVLDCDEETWDVSFDLNVKSMHRTIKAFLPDMLARGGGSIVNISSGASSIKGAPARYAYGATKAAVIGLTKAVAVDFIREGVRCNAICPGTVQSPSLDDRIAALAARTNQDEATVRATFVARQPMGRVGTADEVAAAAIHLASDESAFTTGTTMIVDGGWTL</sequence>
<evidence type="ECO:0000256" key="3">
    <source>
        <dbReference type="ARBA" id="ARBA00023027"/>
    </source>
</evidence>
<dbReference type="Pfam" id="PF13561">
    <property type="entry name" value="adh_short_C2"/>
    <property type="match status" value="1"/>
</dbReference>
<dbReference type="FunFam" id="3.40.50.720:FF:000084">
    <property type="entry name" value="Short-chain dehydrogenase reductase"/>
    <property type="match status" value="1"/>
</dbReference>
<dbReference type="InterPro" id="IPR036291">
    <property type="entry name" value="NAD(P)-bd_dom_sf"/>
</dbReference>
<dbReference type="PANTHER" id="PTHR43477:SF4">
    <property type="entry name" value="DEHYDROGENASE_REDUCTASE SDR FAMILY MEMBER 6"/>
    <property type="match status" value="1"/>
</dbReference>
<dbReference type="Proteomes" id="UP000600449">
    <property type="component" value="Unassembled WGS sequence"/>
</dbReference>
<name>A0A917QBF8_9HYPH</name>